<evidence type="ECO:0000313" key="2">
    <source>
        <dbReference type="EMBL" id="CAA9362458.1"/>
    </source>
</evidence>
<feature type="signal peptide" evidence="1">
    <location>
        <begin position="1"/>
        <end position="21"/>
    </location>
</feature>
<name>A0A6J4ML34_9BACT</name>
<protein>
    <recommendedName>
        <fullName evidence="3">Lipoprotein</fullName>
    </recommendedName>
</protein>
<proteinExistence type="predicted"/>
<dbReference type="AlphaFoldDB" id="A0A6J4ML34"/>
<organism evidence="2">
    <name type="scientific">uncultured Gemmatimonadota bacterium</name>
    <dbReference type="NCBI Taxonomy" id="203437"/>
    <lineage>
        <taxon>Bacteria</taxon>
        <taxon>Pseudomonadati</taxon>
        <taxon>Gemmatimonadota</taxon>
        <taxon>environmental samples</taxon>
    </lineage>
</organism>
<evidence type="ECO:0008006" key="3">
    <source>
        <dbReference type="Google" id="ProtNLM"/>
    </source>
</evidence>
<reference evidence="2" key="1">
    <citation type="submission" date="2020-02" db="EMBL/GenBank/DDBJ databases">
        <authorList>
            <person name="Meier V. D."/>
        </authorList>
    </citation>
    <scope>NUCLEOTIDE SEQUENCE</scope>
    <source>
        <strain evidence="2">AVDCRST_MAG89</strain>
    </source>
</reference>
<gene>
    <name evidence="2" type="ORF">AVDCRST_MAG89-3837</name>
</gene>
<keyword evidence="1" id="KW-0732">Signal</keyword>
<dbReference type="Pfam" id="PF19671">
    <property type="entry name" value="DUF6174"/>
    <property type="match status" value="1"/>
</dbReference>
<evidence type="ECO:0000256" key="1">
    <source>
        <dbReference type="SAM" id="SignalP"/>
    </source>
</evidence>
<dbReference type="EMBL" id="CADCTV010000806">
    <property type="protein sequence ID" value="CAA9362458.1"/>
    <property type="molecule type" value="Genomic_DNA"/>
</dbReference>
<sequence>MRALVFGLLLLAGCSAAPAPATQPAAGTAQEQQWRAAALADYRYDFEQQCFCVAEQRQQVAIEVRGGRVSRVLARATGQSVAASENVRWLTVDDLFRRIAEAQANQTEFRVAYDPRLGYPTRVEIGSLAADAGVIYIASNLRPL</sequence>
<dbReference type="InterPro" id="IPR046172">
    <property type="entry name" value="DUF6174"/>
</dbReference>
<accession>A0A6J4ML34</accession>
<feature type="chain" id="PRO_5027028490" description="Lipoprotein" evidence="1">
    <location>
        <begin position="22"/>
        <end position="144"/>
    </location>
</feature>